<keyword evidence="4" id="KW-0808">Transferase</keyword>
<evidence type="ECO:0000256" key="7">
    <source>
        <dbReference type="ARBA" id="ARBA00049120"/>
    </source>
</evidence>
<dbReference type="GO" id="GO:0003677">
    <property type="term" value="F:DNA binding"/>
    <property type="evidence" value="ECO:0007669"/>
    <property type="project" value="InterPro"/>
</dbReference>
<organism evidence="8">
    <name type="scientific">viral metagenome</name>
    <dbReference type="NCBI Taxonomy" id="1070528"/>
    <lineage>
        <taxon>unclassified sequences</taxon>
        <taxon>metagenomes</taxon>
        <taxon>organismal metagenomes</taxon>
    </lineage>
</organism>
<evidence type="ECO:0000256" key="3">
    <source>
        <dbReference type="ARBA" id="ARBA00022603"/>
    </source>
</evidence>
<evidence type="ECO:0000256" key="1">
    <source>
        <dbReference type="ARBA" id="ARBA00010203"/>
    </source>
</evidence>
<dbReference type="GO" id="GO:0015667">
    <property type="term" value="F:site-specific DNA-methyltransferase (cytosine-N4-specific) activity"/>
    <property type="evidence" value="ECO:0007669"/>
    <property type="project" value="UniProtKB-EC"/>
</dbReference>
<accession>A0A6C0J6B0</accession>
<protein>
    <recommendedName>
        <fullName evidence="2">site-specific DNA-methyltransferase (cytosine-N(4)-specific)</fullName>
        <ecNumber evidence="2">2.1.1.113</ecNumber>
    </recommendedName>
</protein>
<evidence type="ECO:0000256" key="6">
    <source>
        <dbReference type="ARBA" id="ARBA00022747"/>
    </source>
</evidence>
<evidence type="ECO:0000256" key="5">
    <source>
        <dbReference type="ARBA" id="ARBA00022691"/>
    </source>
</evidence>
<comment type="catalytic activity">
    <reaction evidence="7">
        <text>a 2'-deoxycytidine in DNA + S-adenosyl-L-methionine = an N(4)-methyl-2'-deoxycytidine in DNA + S-adenosyl-L-homocysteine + H(+)</text>
        <dbReference type="Rhea" id="RHEA:16857"/>
        <dbReference type="Rhea" id="RHEA-COMP:11369"/>
        <dbReference type="Rhea" id="RHEA-COMP:13674"/>
        <dbReference type="ChEBI" id="CHEBI:15378"/>
        <dbReference type="ChEBI" id="CHEBI:57856"/>
        <dbReference type="ChEBI" id="CHEBI:59789"/>
        <dbReference type="ChEBI" id="CHEBI:85452"/>
        <dbReference type="ChEBI" id="CHEBI:137933"/>
        <dbReference type="EC" id="2.1.1.113"/>
    </reaction>
</comment>
<evidence type="ECO:0000256" key="4">
    <source>
        <dbReference type="ARBA" id="ARBA00022679"/>
    </source>
</evidence>
<evidence type="ECO:0000256" key="2">
    <source>
        <dbReference type="ARBA" id="ARBA00012185"/>
    </source>
</evidence>
<dbReference type="SUPFAM" id="SSF53335">
    <property type="entry name" value="S-adenosyl-L-methionine-dependent methyltransferases"/>
    <property type="match status" value="1"/>
</dbReference>
<keyword evidence="3" id="KW-0489">Methyltransferase</keyword>
<dbReference type="GO" id="GO:0032259">
    <property type="term" value="P:methylation"/>
    <property type="evidence" value="ECO:0007669"/>
    <property type="project" value="UniProtKB-KW"/>
</dbReference>
<dbReference type="Gene3D" id="3.40.50.150">
    <property type="entry name" value="Vaccinia Virus protein VP39"/>
    <property type="match status" value="1"/>
</dbReference>
<keyword evidence="5" id="KW-0949">S-adenosyl-L-methionine</keyword>
<name>A0A6C0J6B0_9ZZZZ</name>
<proteinExistence type="inferred from homology"/>
<dbReference type="EC" id="2.1.1.113" evidence="2"/>
<dbReference type="EMBL" id="MN740325">
    <property type="protein sequence ID" value="QHU00246.1"/>
    <property type="molecule type" value="Genomic_DNA"/>
</dbReference>
<evidence type="ECO:0000313" key="8">
    <source>
        <dbReference type="EMBL" id="QHU00246.1"/>
    </source>
</evidence>
<dbReference type="PROSITE" id="PS00093">
    <property type="entry name" value="N4_MTASE"/>
    <property type="match status" value="1"/>
</dbReference>
<comment type="similarity">
    <text evidence="1">Belongs to the N(4)/N(6)-methyltransferase family. N(4) subfamily.</text>
</comment>
<dbReference type="GO" id="GO:0009307">
    <property type="term" value="P:DNA restriction-modification system"/>
    <property type="evidence" value="ECO:0007669"/>
    <property type="project" value="UniProtKB-KW"/>
</dbReference>
<sequence length="343" mass="41905">MIEEKKFKIIKKDNKFRLEDDRINNKKYLYFKYSITEDDVKTLFKQLQDYKLQIMNEDELKKHRLFDNMLYYEDKKIVFRENFKENYNINKLTDYFSESCRAKCQFNDYIIPFNNYKNNKNDILKHAFYKYGYINNRILNDYFHLRRRFYCSNFKISIVVSLCKLFKPTNMLDFSAGWGDRLIGAIAYGTKYTGVDPSECLQDRYKQMIDTFAKNKNDYKIIQNGFENTDLGDNEYDFIFTSPPFFKYEIYEKDNEKQSITSFNTLELWRDKFLFPSLDKCIKHLKKNKYLVLYIDDYKGHQFIDDMLAYMKEKKNVKYSGNIYFYNSDTNRKTRKMFVWKII</sequence>
<keyword evidence="6" id="KW-0680">Restriction system</keyword>
<dbReference type="AlphaFoldDB" id="A0A6C0J6B0"/>
<dbReference type="InterPro" id="IPR017985">
    <property type="entry name" value="MeTrfase_CN4_CS"/>
</dbReference>
<dbReference type="CDD" id="cd02440">
    <property type="entry name" value="AdoMet_MTases"/>
    <property type="match status" value="1"/>
</dbReference>
<dbReference type="InterPro" id="IPR029063">
    <property type="entry name" value="SAM-dependent_MTases_sf"/>
</dbReference>
<reference evidence="8" key="1">
    <citation type="journal article" date="2020" name="Nature">
        <title>Giant virus diversity and host interactions through global metagenomics.</title>
        <authorList>
            <person name="Schulz F."/>
            <person name="Roux S."/>
            <person name="Paez-Espino D."/>
            <person name="Jungbluth S."/>
            <person name="Walsh D.A."/>
            <person name="Denef V.J."/>
            <person name="McMahon K.D."/>
            <person name="Konstantinidis K.T."/>
            <person name="Eloe-Fadrosh E.A."/>
            <person name="Kyrpides N.C."/>
            <person name="Woyke T."/>
        </authorList>
    </citation>
    <scope>NUCLEOTIDE SEQUENCE</scope>
    <source>
        <strain evidence="8">GVMAG-M-3300025860-12</strain>
    </source>
</reference>